<dbReference type="Proteomes" id="UP000182062">
    <property type="component" value="Unassembled WGS sequence"/>
</dbReference>
<name>A0A1J6WLA5_9BACI</name>
<evidence type="ECO:0000313" key="2">
    <source>
        <dbReference type="Proteomes" id="UP000182062"/>
    </source>
</evidence>
<reference evidence="1 2" key="1">
    <citation type="submission" date="2016-09" db="EMBL/GenBank/DDBJ databases">
        <title>Bacillus aquimaris SAMM genome sequence reveals colonization and biosurfactant production capacities.</title>
        <authorList>
            <person name="Waghmode S.R."/>
            <person name="Suryavanshi M.V."/>
        </authorList>
    </citation>
    <scope>NUCLEOTIDE SEQUENCE [LARGE SCALE GENOMIC DNA]</scope>
    <source>
        <strain evidence="1 2">SAMM</strain>
    </source>
</reference>
<sequence length="161" mass="19204">MKGIGVVKRIHIIGSVASGKSTLARKLCEDMNIAHYELDNIMWERGKNGDRRRSEEERRTILSSIVSQDSWIVEGVHHHEWMWESLEQSDLIIFLDTPKQKRTYRIIKRFIEEKAGLRKGNYKQTIHMLLKMFEWSRRFENEEKETIIRLLKPHDSKVKVM</sequence>
<protein>
    <submittedName>
        <fullName evidence="1">DNA topology modulation protein FlaR</fullName>
    </submittedName>
</protein>
<gene>
    <name evidence="1" type="ORF">BHE18_04720</name>
</gene>
<evidence type="ECO:0000313" key="1">
    <source>
        <dbReference type="EMBL" id="OIU72608.1"/>
    </source>
</evidence>
<organism evidence="1 2">
    <name type="scientific">Rossellomorea aquimaris</name>
    <dbReference type="NCBI Taxonomy" id="189382"/>
    <lineage>
        <taxon>Bacteria</taxon>
        <taxon>Bacillati</taxon>
        <taxon>Bacillota</taxon>
        <taxon>Bacilli</taxon>
        <taxon>Bacillales</taxon>
        <taxon>Bacillaceae</taxon>
        <taxon>Rossellomorea</taxon>
    </lineage>
</organism>
<dbReference type="PANTHER" id="PTHR37816:SF2">
    <property type="entry name" value="DNA TOPOLOGY MODULATION PROTEIN FLAR-RELATED PROTEIN"/>
    <property type="match status" value="1"/>
</dbReference>
<dbReference type="InterPro" id="IPR052922">
    <property type="entry name" value="Cytidylate_Kinase-2"/>
</dbReference>
<proteinExistence type="predicted"/>
<dbReference type="SUPFAM" id="SSF52540">
    <property type="entry name" value="P-loop containing nucleoside triphosphate hydrolases"/>
    <property type="match status" value="1"/>
</dbReference>
<dbReference type="Gene3D" id="3.40.50.300">
    <property type="entry name" value="P-loop containing nucleotide triphosphate hydrolases"/>
    <property type="match status" value="1"/>
</dbReference>
<dbReference type="AlphaFoldDB" id="A0A1J6WLA5"/>
<comment type="caution">
    <text evidence="1">The sequence shown here is derived from an EMBL/GenBank/DDBJ whole genome shotgun (WGS) entry which is preliminary data.</text>
</comment>
<keyword evidence="2" id="KW-1185">Reference proteome</keyword>
<accession>A0A1J6WLA5</accession>
<dbReference type="InterPro" id="IPR027417">
    <property type="entry name" value="P-loop_NTPase"/>
</dbReference>
<dbReference type="EMBL" id="MINN01000074">
    <property type="protein sequence ID" value="OIU72608.1"/>
    <property type="molecule type" value="Genomic_DNA"/>
</dbReference>
<dbReference type="CDD" id="cd02019">
    <property type="entry name" value="NK"/>
    <property type="match status" value="1"/>
</dbReference>
<dbReference type="PANTHER" id="PTHR37816">
    <property type="entry name" value="YALI0E33011P"/>
    <property type="match status" value="1"/>
</dbReference>